<dbReference type="Proteomes" id="UP001595887">
    <property type="component" value="Unassembled WGS sequence"/>
</dbReference>
<dbReference type="PANTHER" id="PTHR43527:SF2">
    <property type="entry name" value="4-DIPHOSPHOCYTIDYL-2-C-METHYL-D-ERYTHRITOL KINASE, CHLOROPLASTIC"/>
    <property type="match status" value="1"/>
</dbReference>
<dbReference type="SUPFAM" id="SSF54211">
    <property type="entry name" value="Ribosomal protein S5 domain 2-like"/>
    <property type="match status" value="1"/>
</dbReference>
<dbReference type="InterPro" id="IPR004424">
    <property type="entry name" value="IspE"/>
</dbReference>
<evidence type="ECO:0000256" key="1">
    <source>
        <dbReference type="ARBA" id="ARBA00009684"/>
    </source>
</evidence>
<evidence type="ECO:0000259" key="11">
    <source>
        <dbReference type="Pfam" id="PF00288"/>
    </source>
</evidence>
<comment type="catalytic activity">
    <reaction evidence="10">
        <text>4-CDP-2-C-methyl-D-erythritol + ATP = 4-CDP-2-C-methyl-D-erythritol 2-phosphate + ADP + H(+)</text>
        <dbReference type="Rhea" id="RHEA:18437"/>
        <dbReference type="ChEBI" id="CHEBI:15378"/>
        <dbReference type="ChEBI" id="CHEBI:30616"/>
        <dbReference type="ChEBI" id="CHEBI:57823"/>
        <dbReference type="ChEBI" id="CHEBI:57919"/>
        <dbReference type="ChEBI" id="CHEBI:456216"/>
        <dbReference type="EC" id="2.7.1.148"/>
    </reaction>
</comment>
<evidence type="ECO:0000256" key="9">
    <source>
        <dbReference type="ARBA" id="ARBA00032554"/>
    </source>
</evidence>
<dbReference type="SUPFAM" id="SSF55060">
    <property type="entry name" value="GHMP Kinase, C-terminal domain"/>
    <property type="match status" value="1"/>
</dbReference>
<reference evidence="14" key="1">
    <citation type="journal article" date="2019" name="Int. J. Syst. Evol. Microbiol.">
        <title>The Global Catalogue of Microorganisms (GCM) 10K type strain sequencing project: providing services to taxonomists for standard genome sequencing and annotation.</title>
        <authorList>
            <consortium name="The Broad Institute Genomics Platform"/>
            <consortium name="The Broad Institute Genome Sequencing Center for Infectious Disease"/>
            <person name="Wu L."/>
            <person name="Ma J."/>
        </authorList>
    </citation>
    <scope>NUCLEOTIDE SEQUENCE [LARGE SCALE GENOMIC DNA]</scope>
    <source>
        <strain evidence="14">CECT 8531</strain>
    </source>
</reference>
<feature type="domain" description="GHMP kinase C-terminal" evidence="12">
    <location>
        <begin position="200"/>
        <end position="262"/>
    </location>
</feature>
<comment type="pathway">
    <text evidence="10">Isoprenoid biosynthesis; isopentenyl diphosphate biosynthesis via DXP pathway; isopentenyl diphosphate from 1-deoxy-D-xylulose 5-phosphate: step 3/6.</text>
</comment>
<evidence type="ECO:0000256" key="5">
    <source>
        <dbReference type="ARBA" id="ARBA00022741"/>
    </source>
</evidence>
<keyword evidence="14" id="KW-1185">Reference proteome</keyword>
<dbReference type="Pfam" id="PF00288">
    <property type="entry name" value="GHMP_kinases_N"/>
    <property type="match status" value="1"/>
</dbReference>
<dbReference type="InterPro" id="IPR006204">
    <property type="entry name" value="GHMP_kinase_N_dom"/>
</dbReference>
<keyword evidence="8 10" id="KW-0414">Isoprene biosynthesis</keyword>
<evidence type="ECO:0000256" key="10">
    <source>
        <dbReference type="HAMAP-Rule" id="MF_00061"/>
    </source>
</evidence>
<accession>A0ABV8RHK8</accession>
<organism evidence="13 14">
    <name type="scientific">Sphingorhabdus arenilitoris</name>
    <dbReference type="NCBI Taxonomy" id="1490041"/>
    <lineage>
        <taxon>Bacteria</taxon>
        <taxon>Pseudomonadati</taxon>
        <taxon>Pseudomonadota</taxon>
        <taxon>Alphaproteobacteria</taxon>
        <taxon>Sphingomonadales</taxon>
        <taxon>Sphingomonadaceae</taxon>
        <taxon>Sphingorhabdus</taxon>
    </lineage>
</organism>
<dbReference type="RefSeq" id="WP_381422610.1">
    <property type="nucleotide sequence ID" value="NZ_JBHSDH010000013.1"/>
</dbReference>
<proteinExistence type="inferred from homology"/>
<gene>
    <name evidence="10" type="primary">ispE</name>
    <name evidence="13" type="ORF">ACFOWX_06975</name>
</gene>
<sequence>MLRETAFTKINLALHIRGRRDDGYHDLDTIFAFLDQGDSLAAELSDELSLEIDGEFAAGLDNGRHNLVIRAAEMVREKYSVTAGAKLMLHKNLPIASGVGGGSADAAAAARLVNRLWNINAAPQEMEALLAPLGADIPACVRSVTVRGAGTGTQLLPISGPKVAAKSVLLVNPRKPVPTGPIFAAWEGQDGGAVKGGSADEMMLSGRNDLQAAAIKYCPEIADILNELQKFDPVVARMSGSGATCFAVFPDGVTRDLAMRALVRTHSHWWFMSGTIR</sequence>
<comment type="function">
    <text evidence="10">Catalyzes the phosphorylation of the position 2 hydroxy group of 4-diphosphocytidyl-2C-methyl-D-erythritol.</text>
</comment>
<dbReference type="EMBL" id="JBHSDH010000013">
    <property type="protein sequence ID" value="MFC4292154.1"/>
    <property type="molecule type" value="Genomic_DNA"/>
</dbReference>
<name>A0ABV8RHK8_9SPHN</name>
<dbReference type="InterPro" id="IPR020568">
    <property type="entry name" value="Ribosomal_Su5_D2-typ_SF"/>
</dbReference>
<evidence type="ECO:0000313" key="13">
    <source>
        <dbReference type="EMBL" id="MFC4292154.1"/>
    </source>
</evidence>
<evidence type="ECO:0000256" key="3">
    <source>
        <dbReference type="ARBA" id="ARBA00017473"/>
    </source>
</evidence>
<dbReference type="GO" id="GO:0050515">
    <property type="term" value="F:4-(cytidine 5'-diphospho)-2-C-methyl-D-erythritol kinase activity"/>
    <property type="evidence" value="ECO:0007669"/>
    <property type="project" value="UniProtKB-EC"/>
</dbReference>
<keyword evidence="4 10" id="KW-0808">Transferase</keyword>
<dbReference type="InterPro" id="IPR013750">
    <property type="entry name" value="GHMP_kinase_C_dom"/>
</dbReference>
<protein>
    <recommendedName>
        <fullName evidence="3 10">4-diphosphocytidyl-2-C-methyl-D-erythritol kinase</fullName>
        <shortName evidence="10">CMK</shortName>
        <ecNumber evidence="2 10">2.7.1.148</ecNumber>
    </recommendedName>
    <alternativeName>
        <fullName evidence="9 10">4-(cytidine-5'-diphospho)-2-C-methyl-D-erythritol kinase</fullName>
    </alternativeName>
</protein>
<dbReference type="Gene3D" id="3.30.230.10">
    <property type="match status" value="1"/>
</dbReference>
<comment type="caution">
    <text evidence="13">The sequence shown here is derived from an EMBL/GenBank/DDBJ whole genome shotgun (WGS) entry which is preliminary data.</text>
</comment>
<dbReference type="PANTHER" id="PTHR43527">
    <property type="entry name" value="4-DIPHOSPHOCYTIDYL-2-C-METHYL-D-ERYTHRITOL KINASE, CHLOROPLASTIC"/>
    <property type="match status" value="1"/>
</dbReference>
<dbReference type="EC" id="2.7.1.148" evidence="2 10"/>
<dbReference type="NCBIfam" id="TIGR00154">
    <property type="entry name" value="ispE"/>
    <property type="match status" value="1"/>
</dbReference>
<keyword evidence="5 10" id="KW-0547">Nucleotide-binding</keyword>
<comment type="similarity">
    <text evidence="1 10">Belongs to the GHMP kinase family. IspE subfamily.</text>
</comment>
<dbReference type="Pfam" id="PF08544">
    <property type="entry name" value="GHMP_kinases_C"/>
    <property type="match status" value="1"/>
</dbReference>
<evidence type="ECO:0000256" key="7">
    <source>
        <dbReference type="ARBA" id="ARBA00022840"/>
    </source>
</evidence>
<keyword evidence="6 10" id="KW-0418">Kinase</keyword>
<dbReference type="HAMAP" id="MF_00061">
    <property type="entry name" value="IspE"/>
    <property type="match status" value="1"/>
</dbReference>
<dbReference type="InterPro" id="IPR036554">
    <property type="entry name" value="GHMP_kinase_C_sf"/>
</dbReference>
<evidence type="ECO:0000313" key="14">
    <source>
        <dbReference type="Proteomes" id="UP001595887"/>
    </source>
</evidence>
<feature type="binding site" evidence="10">
    <location>
        <begin position="94"/>
        <end position="104"/>
    </location>
    <ligand>
        <name>ATP</name>
        <dbReference type="ChEBI" id="CHEBI:30616"/>
    </ligand>
</feature>
<dbReference type="Gene3D" id="3.30.70.890">
    <property type="entry name" value="GHMP kinase, C-terminal domain"/>
    <property type="match status" value="1"/>
</dbReference>
<evidence type="ECO:0000256" key="6">
    <source>
        <dbReference type="ARBA" id="ARBA00022777"/>
    </source>
</evidence>
<evidence type="ECO:0000256" key="4">
    <source>
        <dbReference type="ARBA" id="ARBA00022679"/>
    </source>
</evidence>
<keyword evidence="7 10" id="KW-0067">ATP-binding</keyword>
<feature type="active site" evidence="10">
    <location>
        <position position="9"/>
    </location>
</feature>
<feature type="active site" evidence="10">
    <location>
        <position position="136"/>
    </location>
</feature>
<evidence type="ECO:0000256" key="8">
    <source>
        <dbReference type="ARBA" id="ARBA00023229"/>
    </source>
</evidence>
<feature type="domain" description="GHMP kinase N-terminal" evidence="11">
    <location>
        <begin position="66"/>
        <end position="141"/>
    </location>
</feature>
<dbReference type="PIRSF" id="PIRSF010376">
    <property type="entry name" value="IspE"/>
    <property type="match status" value="1"/>
</dbReference>
<dbReference type="NCBIfam" id="NF011202">
    <property type="entry name" value="PRK14608.1"/>
    <property type="match status" value="1"/>
</dbReference>
<evidence type="ECO:0000256" key="2">
    <source>
        <dbReference type="ARBA" id="ARBA00012052"/>
    </source>
</evidence>
<dbReference type="InterPro" id="IPR014721">
    <property type="entry name" value="Ribsml_uS5_D2-typ_fold_subgr"/>
</dbReference>
<evidence type="ECO:0000259" key="12">
    <source>
        <dbReference type="Pfam" id="PF08544"/>
    </source>
</evidence>